<dbReference type="RefSeq" id="WP_005017907.1">
    <property type="nucleotide sequence ID" value="NZ_JFZZ01000044.1"/>
</dbReference>
<dbReference type="InterPro" id="IPR013325">
    <property type="entry name" value="RNA_pol_sigma_r2"/>
</dbReference>
<evidence type="ECO:0000259" key="6">
    <source>
        <dbReference type="Pfam" id="PF08281"/>
    </source>
</evidence>
<dbReference type="FunFam" id="1.10.1740.10:FF:000009">
    <property type="entry name" value="RNA polymerase sigma factor"/>
    <property type="match status" value="1"/>
</dbReference>
<keyword evidence="2" id="KW-0805">Transcription regulation</keyword>
<dbReference type="Pfam" id="PF08281">
    <property type="entry name" value="Sigma70_r4_2"/>
    <property type="match status" value="1"/>
</dbReference>
<feature type="domain" description="RNA polymerase sigma-70 region 2" evidence="5">
    <location>
        <begin position="16"/>
        <end position="82"/>
    </location>
</feature>
<accession>A0A158M6T7</accession>
<dbReference type="GO" id="GO:0006352">
    <property type="term" value="P:DNA-templated transcription initiation"/>
    <property type="evidence" value="ECO:0007669"/>
    <property type="project" value="InterPro"/>
</dbReference>
<dbReference type="SUPFAM" id="SSF88659">
    <property type="entry name" value="Sigma3 and sigma4 domains of RNA polymerase sigma factors"/>
    <property type="match status" value="1"/>
</dbReference>
<keyword evidence="3" id="KW-0731">Sigma factor</keyword>
<sequence>MGAYVFSASQDDVHRLYAEHHGWLNGWLRKKLGNSFDAADLAQDTFLRVLRHRRELSAVREPRAYLVTIAGRLLLNHYRRRSLERAYEEALAVLPLECAPSPEQRLLVLETLDQIDALLAALPAKTRTAFLLAQIEHLSHAQIAEQLQISVRTVQRHILRAYEQCILALNDA</sequence>
<dbReference type="InterPro" id="IPR036388">
    <property type="entry name" value="WH-like_DNA-bd_sf"/>
</dbReference>
<dbReference type="NCBIfam" id="TIGR02937">
    <property type="entry name" value="sigma70-ECF"/>
    <property type="match status" value="1"/>
</dbReference>
<reference evidence="7 8" key="1">
    <citation type="submission" date="2014-03" db="EMBL/GenBank/DDBJ databases">
        <title>Genome sequence of Bordetella holmseii.</title>
        <authorList>
            <person name="Harvill E."/>
            <person name="Goodfield L.L."/>
            <person name="Ivanov Y."/>
            <person name="Meyer J.A."/>
            <person name="Newth C."/>
            <person name="Cassiday P."/>
            <person name="Tondella M.L."/>
            <person name="Liao P."/>
            <person name="Zimmerman J."/>
            <person name="Meert K."/>
            <person name="Wessel D."/>
            <person name="Berger J."/>
            <person name="Dean J.M."/>
            <person name="Holubkov R."/>
            <person name="Burr J."/>
            <person name="Liu T."/>
            <person name="Brinkac L.M."/>
            <person name="Sanka R."/>
            <person name="Kim M."/>
            <person name="Losada L."/>
        </authorList>
    </citation>
    <scope>NUCLEOTIDE SEQUENCE [LARGE SCALE GENOMIC DNA]</scope>
    <source>
        <strain evidence="7 8">CDC-H585-BH</strain>
    </source>
</reference>
<keyword evidence="4" id="KW-0804">Transcription</keyword>
<dbReference type="NCBIfam" id="NF009180">
    <property type="entry name" value="PRK12528.1"/>
    <property type="match status" value="1"/>
</dbReference>
<dbReference type="InterPro" id="IPR013249">
    <property type="entry name" value="RNA_pol_sigma70_r4_t2"/>
</dbReference>
<organism evidence="7 8">
    <name type="scientific">Bordetella holmesii CDC-H585-BH</name>
    <dbReference type="NCBI Taxonomy" id="1331206"/>
    <lineage>
        <taxon>Bacteria</taxon>
        <taxon>Pseudomonadati</taxon>
        <taxon>Pseudomonadota</taxon>
        <taxon>Betaproteobacteria</taxon>
        <taxon>Burkholderiales</taxon>
        <taxon>Alcaligenaceae</taxon>
        <taxon>Bordetella</taxon>
    </lineage>
</organism>
<evidence type="ECO:0000313" key="8">
    <source>
        <dbReference type="Proteomes" id="UP000026682"/>
    </source>
</evidence>
<evidence type="ECO:0000256" key="1">
    <source>
        <dbReference type="ARBA" id="ARBA00010641"/>
    </source>
</evidence>
<comment type="caution">
    <text evidence="7">The sequence shown here is derived from an EMBL/GenBank/DDBJ whole genome shotgun (WGS) entry which is preliminary data.</text>
</comment>
<dbReference type="Proteomes" id="UP000026682">
    <property type="component" value="Unassembled WGS sequence"/>
</dbReference>
<dbReference type="GO" id="GO:0016987">
    <property type="term" value="F:sigma factor activity"/>
    <property type="evidence" value="ECO:0007669"/>
    <property type="project" value="UniProtKB-KW"/>
</dbReference>
<dbReference type="Gene3D" id="1.10.1740.10">
    <property type="match status" value="1"/>
</dbReference>
<dbReference type="GO" id="GO:0003677">
    <property type="term" value="F:DNA binding"/>
    <property type="evidence" value="ECO:0007669"/>
    <property type="project" value="InterPro"/>
</dbReference>
<dbReference type="InterPro" id="IPR007627">
    <property type="entry name" value="RNA_pol_sigma70_r2"/>
</dbReference>
<name>A0A158M6T7_9BORD</name>
<dbReference type="EMBL" id="JFZZ01000044">
    <property type="protein sequence ID" value="KAK96096.1"/>
    <property type="molecule type" value="Genomic_DNA"/>
</dbReference>
<dbReference type="PANTHER" id="PTHR43133">
    <property type="entry name" value="RNA POLYMERASE ECF-TYPE SIGMA FACTO"/>
    <property type="match status" value="1"/>
</dbReference>
<dbReference type="PATRIC" id="fig|1331206.3.peg.999"/>
<comment type="similarity">
    <text evidence="1">Belongs to the sigma-70 factor family. ECF subfamily.</text>
</comment>
<proteinExistence type="inferred from homology"/>
<protein>
    <submittedName>
        <fullName evidence="7">Sigma-70, region 4</fullName>
    </submittedName>
</protein>
<dbReference type="InterPro" id="IPR014284">
    <property type="entry name" value="RNA_pol_sigma-70_dom"/>
</dbReference>
<dbReference type="InterPro" id="IPR039425">
    <property type="entry name" value="RNA_pol_sigma-70-like"/>
</dbReference>
<feature type="domain" description="RNA polymerase sigma factor 70 region 4 type 2" evidence="6">
    <location>
        <begin position="113"/>
        <end position="165"/>
    </location>
</feature>
<dbReference type="PANTHER" id="PTHR43133:SF63">
    <property type="entry name" value="RNA POLYMERASE SIGMA FACTOR FECI-RELATED"/>
    <property type="match status" value="1"/>
</dbReference>
<dbReference type="SUPFAM" id="SSF88946">
    <property type="entry name" value="Sigma2 domain of RNA polymerase sigma factors"/>
    <property type="match status" value="1"/>
</dbReference>
<dbReference type="AlphaFoldDB" id="A0A158M6T7"/>
<dbReference type="STRING" id="35814.BBB42_01480"/>
<dbReference type="InterPro" id="IPR013324">
    <property type="entry name" value="RNA_pol_sigma_r3/r4-like"/>
</dbReference>
<evidence type="ECO:0000259" key="5">
    <source>
        <dbReference type="Pfam" id="PF04542"/>
    </source>
</evidence>
<dbReference type="GeneID" id="93121508"/>
<evidence type="ECO:0000256" key="4">
    <source>
        <dbReference type="ARBA" id="ARBA00023163"/>
    </source>
</evidence>
<gene>
    <name evidence="7" type="ORF">L497_3363</name>
</gene>
<evidence type="ECO:0000313" key="7">
    <source>
        <dbReference type="EMBL" id="KAK96096.1"/>
    </source>
</evidence>
<dbReference type="Pfam" id="PF04542">
    <property type="entry name" value="Sigma70_r2"/>
    <property type="match status" value="1"/>
</dbReference>
<evidence type="ECO:0000256" key="2">
    <source>
        <dbReference type="ARBA" id="ARBA00023015"/>
    </source>
</evidence>
<evidence type="ECO:0000256" key="3">
    <source>
        <dbReference type="ARBA" id="ARBA00023082"/>
    </source>
</evidence>
<dbReference type="Gene3D" id="1.10.10.10">
    <property type="entry name" value="Winged helix-like DNA-binding domain superfamily/Winged helix DNA-binding domain"/>
    <property type="match status" value="1"/>
</dbReference>